<evidence type="ECO:0000313" key="1">
    <source>
        <dbReference type="EMBL" id="GET40486.1"/>
    </source>
</evidence>
<evidence type="ECO:0000313" key="2">
    <source>
        <dbReference type="Proteomes" id="UP001050975"/>
    </source>
</evidence>
<name>A0AAV3XGC1_9CYAN</name>
<sequence>MLYVHLPALSKNRSIPYGGISTALYRLWTIAGEIPYAKIKLTGTEQVMERHV</sequence>
<keyword evidence="2" id="KW-1185">Reference proteome</keyword>
<organism evidence="1 2">
    <name type="scientific">Microseira wollei NIES-4236</name>
    <dbReference type="NCBI Taxonomy" id="2530354"/>
    <lineage>
        <taxon>Bacteria</taxon>
        <taxon>Bacillati</taxon>
        <taxon>Cyanobacteriota</taxon>
        <taxon>Cyanophyceae</taxon>
        <taxon>Oscillatoriophycideae</taxon>
        <taxon>Aerosakkonematales</taxon>
        <taxon>Aerosakkonemataceae</taxon>
        <taxon>Microseira</taxon>
    </lineage>
</organism>
<comment type="caution">
    <text evidence="1">The sequence shown here is derived from an EMBL/GenBank/DDBJ whole genome shotgun (WGS) entry which is preliminary data.</text>
</comment>
<dbReference type="EMBL" id="BLAY01000092">
    <property type="protein sequence ID" value="GET40486.1"/>
    <property type="molecule type" value="Genomic_DNA"/>
</dbReference>
<dbReference type="AlphaFoldDB" id="A0AAV3XGC1"/>
<protein>
    <recommendedName>
        <fullName evidence="3">Transposase</fullName>
    </recommendedName>
</protein>
<evidence type="ECO:0008006" key="3">
    <source>
        <dbReference type="Google" id="ProtNLM"/>
    </source>
</evidence>
<dbReference type="Proteomes" id="UP001050975">
    <property type="component" value="Unassembled WGS sequence"/>
</dbReference>
<accession>A0AAV3XGC1</accession>
<gene>
    <name evidence="1" type="ORF">MiSe_52950</name>
</gene>
<reference evidence="1" key="1">
    <citation type="submission" date="2019-10" db="EMBL/GenBank/DDBJ databases">
        <title>Draft genome sequece of Microseira wollei NIES-4236.</title>
        <authorList>
            <person name="Yamaguchi H."/>
            <person name="Suzuki S."/>
            <person name="Kawachi M."/>
        </authorList>
    </citation>
    <scope>NUCLEOTIDE SEQUENCE</scope>
    <source>
        <strain evidence="1">NIES-4236</strain>
    </source>
</reference>
<proteinExistence type="predicted"/>